<comment type="caution">
    <text evidence="1">The sequence shown here is derived from an EMBL/GenBank/DDBJ whole genome shotgun (WGS) entry which is preliminary data.</text>
</comment>
<dbReference type="EMBL" id="PVNG01000015">
    <property type="protein sequence ID" value="PRX61246.1"/>
    <property type="molecule type" value="Genomic_DNA"/>
</dbReference>
<reference evidence="1 2" key="1">
    <citation type="submission" date="2018-03" db="EMBL/GenBank/DDBJ databases">
        <title>Genomic Encyclopedia of Type Strains, Phase III (KMG-III): the genomes of soil and plant-associated and newly described type strains.</title>
        <authorList>
            <person name="Whitman W."/>
        </authorList>
    </citation>
    <scope>NUCLEOTIDE SEQUENCE [LARGE SCALE GENOMIC DNA]</scope>
    <source>
        <strain evidence="1 2">CGMCC 4.7104</strain>
    </source>
</reference>
<sequence>MIWDPAAEDRPGGGGRMIRVLIAEDRPVGVSG</sequence>
<dbReference type="Proteomes" id="UP000238312">
    <property type="component" value="Unassembled WGS sequence"/>
</dbReference>
<proteinExistence type="predicted"/>
<evidence type="ECO:0000313" key="2">
    <source>
        <dbReference type="Proteomes" id="UP000238312"/>
    </source>
</evidence>
<organism evidence="1 2">
    <name type="scientific">Nonomuraea fuscirosea</name>
    <dbReference type="NCBI Taxonomy" id="1291556"/>
    <lineage>
        <taxon>Bacteria</taxon>
        <taxon>Bacillati</taxon>
        <taxon>Actinomycetota</taxon>
        <taxon>Actinomycetes</taxon>
        <taxon>Streptosporangiales</taxon>
        <taxon>Streptosporangiaceae</taxon>
        <taxon>Nonomuraea</taxon>
    </lineage>
</organism>
<evidence type="ECO:0000313" key="1">
    <source>
        <dbReference type="EMBL" id="PRX61246.1"/>
    </source>
</evidence>
<keyword evidence="2" id="KW-1185">Reference proteome</keyword>
<gene>
    <name evidence="1" type="ORF">B0I32_115100</name>
</gene>
<protein>
    <submittedName>
        <fullName evidence="1">Uncharacterized protein</fullName>
    </submittedName>
</protein>
<accession>A0A2T0MRX4</accession>
<dbReference type="AlphaFoldDB" id="A0A2T0MRX4"/>
<name>A0A2T0MRX4_9ACTN</name>